<evidence type="ECO:0000256" key="3">
    <source>
        <dbReference type="ARBA" id="ARBA00023049"/>
    </source>
</evidence>
<evidence type="ECO:0000256" key="5">
    <source>
        <dbReference type="SAM" id="MobiDB-lite"/>
    </source>
</evidence>
<organism evidence="8 9">
    <name type="scientific">Methylocystis bryophila</name>
    <dbReference type="NCBI Taxonomy" id="655015"/>
    <lineage>
        <taxon>Bacteria</taxon>
        <taxon>Pseudomonadati</taxon>
        <taxon>Pseudomonadota</taxon>
        <taxon>Alphaproteobacteria</taxon>
        <taxon>Hyphomicrobiales</taxon>
        <taxon>Methylocystaceae</taxon>
        <taxon>Methylocystis</taxon>
    </lineage>
</organism>
<feature type="compositionally biased region" description="Polar residues" evidence="5">
    <location>
        <begin position="1"/>
        <end position="15"/>
    </location>
</feature>
<evidence type="ECO:0000313" key="9">
    <source>
        <dbReference type="Proteomes" id="UP000193978"/>
    </source>
</evidence>
<feature type="region of interest" description="Disordered" evidence="5">
    <location>
        <begin position="1"/>
        <end position="24"/>
    </location>
</feature>
<evidence type="ECO:0000259" key="6">
    <source>
        <dbReference type="Pfam" id="PF00675"/>
    </source>
</evidence>
<dbReference type="GO" id="GO:0046872">
    <property type="term" value="F:metal ion binding"/>
    <property type="evidence" value="ECO:0007669"/>
    <property type="project" value="InterPro"/>
</dbReference>
<dbReference type="InterPro" id="IPR007863">
    <property type="entry name" value="Peptidase_M16_C"/>
</dbReference>
<dbReference type="GO" id="GO:0006508">
    <property type="term" value="P:proteolysis"/>
    <property type="evidence" value="ECO:0007669"/>
    <property type="project" value="InterPro"/>
</dbReference>
<feature type="domain" description="Peptidase M16 N-terminal" evidence="6">
    <location>
        <begin position="35"/>
        <end position="180"/>
    </location>
</feature>
<keyword evidence="9" id="KW-1185">Reference proteome</keyword>
<dbReference type="AlphaFoldDB" id="A0A1W6MQN7"/>
<dbReference type="STRING" id="655015.B1812_00530"/>
<dbReference type="OrthoDB" id="9811314at2"/>
<dbReference type="InterPro" id="IPR011765">
    <property type="entry name" value="Pept_M16_N"/>
</dbReference>
<dbReference type="Pfam" id="PF05193">
    <property type="entry name" value="Peptidase_M16_C"/>
    <property type="match status" value="1"/>
</dbReference>
<comment type="cofactor">
    <cofactor evidence="1">
        <name>Zn(2+)</name>
        <dbReference type="ChEBI" id="CHEBI:29105"/>
    </cofactor>
</comment>
<reference evidence="8 9" key="1">
    <citation type="submission" date="2017-02" db="EMBL/GenBank/DDBJ databases">
        <authorList>
            <person name="Peterson S.W."/>
        </authorList>
    </citation>
    <scope>NUCLEOTIDE SEQUENCE [LARGE SCALE GENOMIC DNA]</scope>
    <source>
        <strain evidence="8 9">S285</strain>
    </source>
</reference>
<evidence type="ECO:0000259" key="7">
    <source>
        <dbReference type="Pfam" id="PF05193"/>
    </source>
</evidence>
<evidence type="ECO:0000256" key="1">
    <source>
        <dbReference type="ARBA" id="ARBA00001947"/>
    </source>
</evidence>
<keyword evidence="3" id="KW-0645">Protease</keyword>
<proteinExistence type="inferred from homology"/>
<protein>
    <submittedName>
        <fullName evidence="8">Peptidase M16</fullName>
    </submittedName>
</protein>
<dbReference type="Gene3D" id="3.30.830.10">
    <property type="entry name" value="Metalloenzyme, LuxS/M16 peptidase-like"/>
    <property type="match status" value="2"/>
</dbReference>
<dbReference type="GO" id="GO:0004222">
    <property type="term" value="F:metalloendopeptidase activity"/>
    <property type="evidence" value="ECO:0007669"/>
    <property type="project" value="InterPro"/>
</dbReference>
<name>A0A1W6MQN7_9HYPH</name>
<dbReference type="PROSITE" id="PS00143">
    <property type="entry name" value="INSULINASE"/>
    <property type="match status" value="1"/>
</dbReference>
<accession>A0A1W6MQN7</accession>
<evidence type="ECO:0000256" key="4">
    <source>
        <dbReference type="RuleBase" id="RU004447"/>
    </source>
</evidence>
<dbReference type="Pfam" id="PF00675">
    <property type="entry name" value="Peptidase_M16"/>
    <property type="match status" value="1"/>
</dbReference>
<feature type="domain" description="Peptidase M16 C-terminal" evidence="7">
    <location>
        <begin position="188"/>
        <end position="371"/>
    </location>
</feature>
<dbReference type="RefSeq" id="WP_085769848.1">
    <property type="nucleotide sequence ID" value="NZ_AP027149.1"/>
</dbReference>
<gene>
    <name evidence="8" type="ORF">B1812_00530</name>
</gene>
<dbReference type="EMBL" id="CP019948">
    <property type="protein sequence ID" value="ARN79799.1"/>
    <property type="molecule type" value="Genomic_DNA"/>
</dbReference>
<dbReference type="InterPro" id="IPR001431">
    <property type="entry name" value="Pept_M16_Zn_BS"/>
</dbReference>
<sequence length="443" mass="49192">MPQVQSHLNPAQPSPSAGGGKAKVDHCTLANGMEVVTIEDRRTPVVTHMVWYKNGSADDPVGKSGIAHFLEHLMFKGTKEHSKGEFSNLVSDLGGQENAFTSYDYTAYFQRIGRDHLETLMRFESDRMTNLVLSDEVVDPEREVVLEERRMRVENDPAAQLDEALQSALFARHPYGAPIIGWTHEIEDLSRDDALAYYRRFYTPENAILIVAGDVSPEDVRRLAEESYGRIPAREAAPRRRRPQEPPPRAERLVSLTDDKVEQAAYERIFVTPSYATAAPGEAEALELLAHVLGGGPASVLYERIVEDEKLAVSVGAYYMGSALDDTRFYLFATPAEGVEPAALDAAFDRELARFLERDVSEDELRRAKTRMIADAVYAQDSQVSLARWYGEALATGLSVADVESWSDRIDAVPASALRAAAAKWLDKRRSVTGYLLPTEESA</sequence>
<dbReference type="Proteomes" id="UP000193978">
    <property type="component" value="Chromosome"/>
</dbReference>
<dbReference type="SUPFAM" id="SSF63411">
    <property type="entry name" value="LuxS/MPP-like metallohydrolase"/>
    <property type="match status" value="2"/>
</dbReference>
<dbReference type="PANTHER" id="PTHR11851:SF49">
    <property type="entry name" value="MITOCHONDRIAL-PROCESSING PEPTIDASE SUBUNIT ALPHA"/>
    <property type="match status" value="1"/>
</dbReference>
<dbReference type="PANTHER" id="PTHR11851">
    <property type="entry name" value="METALLOPROTEASE"/>
    <property type="match status" value="1"/>
</dbReference>
<dbReference type="KEGG" id="mbry:B1812_00530"/>
<dbReference type="InterPro" id="IPR011249">
    <property type="entry name" value="Metalloenz_LuxS/M16"/>
</dbReference>
<evidence type="ECO:0000256" key="2">
    <source>
        <dbReference type="ARBA" id="ARBA00007261"/>
    </source>
</evidence>
<evidence type="ECO:0000313" key="8">
    <source>
        <dbReference type="EMBL" id="ARN79799.1"/>
    </source>
</evidence>
<keyword evidence="3" id="KW-0378">Hydrolase</keyword>
<dbReference type="InterPro" id="IPR050361">
    <property type="entry name" value="MPP/UQCRC_Complex"/>
</dbReference>
<comment type="similarity">
    <text evidence="2 4">Belongs to the peptidase M16 family.</text>
</comment>
<keyword evidence="3" id="KW-0482">Metalloprotease</keyword>